<sequence length="55" mass="6547">MKNIYKFMAKVELVYQKQVLDKDSISKRSVARFSITFGFVASAIFLYYFIHKYLV</sequence>
<proteinExistence type="predicted"/>
<keyword evidence="1" id="KW-0472">Membrane</keyword>
<dbReference type="AlphaFoldDB" id="A0AAW3ZUH5"/>
<evidence type="ECO:0000256" key="1">
    <source>
        <dbReference type="SAM" id="Phobius"/>
    </source>
</evidence>
<name>A0AAW3ZUH5_9BACT</name>
<dbReference type="RefSeq" id="WP_169938574.1">
    <property type="nucleotide sequence ID" value="NZ_JADBHR010000009.1"/>
</dbReference>
<keyword evidence="1" id="KW-0812">Transmembrane</keyword>
<keyword evidence="3" id="KW-1185">Reference proteome</keyword>
<feature type="transmembrane region" description="Helical" evidence="1">
    <location>
        <begin position="30"/>
        <end position="50"/>
    </location>
</feature>
<comment type="caution">
    <text evidence="2">The sequence shown here is derived from an EMBL/GenBank/DDBJ whole genome shotgun (WGS) entry which is preliminary data.</text>
</comment>
<organism evidence="2 3">
    <name type="scientific">Campylobacter californiensis</name>
    <dbReference type="NCBI Taxonomy" id="1032243"/>
    <lineage>
        <taxon>Bacteria</taxon>
        <taxon>Pseudomonadati</taxon>
        <taxon>Campylobacterota</taxon>
        <taxon>Epsilonproteobacteria</taxon>
        <taxon>Campylobacterales</taxon>
        <taxon>Campylobacteraceae</taxon>
        <taxon>Campylobacter</taxon>
    </lineage>
</organism>
<evidence type="ECO:0000313" key="3">
    <source>
        <dbReference type="Proteomes" id="UP000650616"/>
    </source>
</evidence>
<dbReference type="EMBL" id="LIWG01000006">
    <property type="protein sequence ID" value="MBE3608199.1"/>
    <property type="molecule type" value="Genomic_DNA"/>
</dbReference>
<protein>
    <submittedName>
        <fullName evidence="2">Uncharacterized protein</fullName>
    </submittedName>
</protein>
<reference evidence="2 3" key="1">
    <citation type="submission" date="2015-08" db="EMBL/GenBank/DDBJ databases">
        <title>Comparative genomics of the Campylobacter concisus group.</title>
        <authorList>
            <person name="Yee E."/>
            <person name="Chapman M.H."/>
            <person name="Huynh S."/>
            <person name="Bono J.L."/>
            <person name="On S.L."/>
            <person name="St Leger J."/>
            <person name="Foster G."/>
            <person name="Parker C.T."/>
            <person name="Miller W.G."/>
        </authorList>
    </citation>
    <scope>NUCLEOTIDE SEQUENCE [LARGE SCALE GENOMIC DNA]</scope>
    <source>
        <strain evidence="2 3">RM9337</strain>
    </source>
</reference>
<accession>A0AAW3ZUH5</accession>
<dbReference type="Proteomes" id="UP000650616">
    <property type="component" value="Unassembled WGS sequence"/>
</dbReference>
<keyword evidence="1" id="KW-1133">Transmembrane helix</keyword>
<evidence type="ECO:0000313" key="2">
    <source>
        <dbReference type="EMBL" id="MBE3608199.1"/>
    </source>
</evidence>
<gene>
    <name evidence="2" type="ORF">CCAL9337_05590</name>
</gene>